<evidence type="ECO:0000256" key="2">
    <source>
        <dbReference type="ARBA" id="ARBA00022729"/>
    </source>
</evidence>
<dbReference type="InterPro" id="IPR028081">
    <property type="entry name" value="Leu-bd"/>
</dbReference>
<dbReference type="Proteomes" id="UP001161388">
    <property type="component" value="Unassembled WGS sequence"/>
</dbReference>
<feature type="domain" description="Leucine-binding protein" evidence="5">
    <location>
        <begin position="36"/>
        <end position="373"/>
    </location>
</feature>
<evidence type="ECO:0000256" key="1">
    <source>
        <dbReference type="ARBA" id="ARBA00010062"/>
    </source>
</evidence>
<evidence type="ECO:0000313" key="6">
    <source>
        <dbReference type="EMBL" id="GLQ29193.1"/>
    </source>
</evidence>
<dbReference type="RefSeq" id="WP_284376438.1">
    <property type="nucleotide sequence ID" value="NZ_BSNL01000007.1"/>
</dbReference>
<dbReference type="SUPFAM" id="SSF53822">
    <property type="entry name" value="Periplasmic binding protein-like I"/>
    <property type="match status" value="1"/>
</dbReference>
<dbReference type="PANTHER" id="PTHR30483:SF6">
    <property type="entry name" value="PERIPLASMIC BINDING PROTEIN OF ABC TRANSPORTER FOR NATURAL AMINO ACIDS"/>
    <property type="match status" value="1"/>
</dbReference>
<dbReference type="EMBL" id="BSNL01000007">
    <property type="protein sequence ID" value="GLQ29193.1"/>
    <property type="molecule type" value="Genomic_DNA"/>
</dbReference>
<dbReference type="InterPro" id="IPR028082">
    <property type="entry name" value="Peripla_BP_I"/>
</dbReference>
<comment type="similarity">
    <text evidence="1">Belongs to the leucine-binding protein family.</text>
</comment>
<feature type="signal peptide" evidence="4">
    <location>
        <begin position="1"/>
        <end position="29"/>
    </location>
</feature>
<organism evidence="6 7">
    <name type="scientific">Sulfitobacter pacificus</name>
    <dbReference type="NCBI Taxonomy" id="1499314"/>
    <lineage>
        <taxon>Bacteria</taxon>
        <taxon>Pseudomonadati</taxon>
        <taxon>Pseudomonadota</taxon>
        <taxon>Alphaproteobacteria</taxon>
        <taxon>Rhodobacterales</taxon>
        <taxon>Roseobacteraceae</taxon>
        <taxon>Sulfitobacter</taxon>
    </lineage>
</organism>
<comment type="caution">
    <text evidence="6">The sequence shown here is derived from an EMBL/GenBank/DDBJ whole genome shotgun (WGS) entry which is preliminary data.</text>
</comment>
<keyword evidence="2 4" id="KW-0732">Signal</keyword>
<dbReference type="Pfam" id="PF13458">
    <property type="entry name" value="Peripla_BP_6"/>
    <property type="match status" value="1"/>
</dbReference>
<keyword evidence="7" id="KW-1185">Reference proteome</keyword>
<dbReference type="PROSITE" id="PS51318">
    <property type="entry name" value="TAT"/>
    <property type="match status" value="1"/>
</dbReference>
<dbReference type="Gene3D" id="3.40.50.2300">
    <property type="match status" value="2"/>
</dbReference>
<reference evidence="6" key="1">
    <citation type="journal article" date="2014" name="Int. J. Syst. Evol. Microbiol.">
        <title>Complete genome of a new Firmicutes species belonging to the dominant human colonic microbiota ('Ruminococcus bicirculans') reveals two chromosomes and a selective capacity to utilize plant glucans.</title>
        <authorList>
            <consortium name="NISC Comparative Sequencing Program"/>
            <person name="Wegmann U."/>
            <person name="Louis P."/>
            <person name="Goesmann A."/>
            <person name="Henrissat B."/>
            <person name="Duncan S.H."/>
            <person name="Flint H.J."/>
        </authorList>
    </citation>
    <scope>NUCLEOTIDE SEQUENCE</scope>
    <source>
        <strain evidence="6">NBRC 109915</strain>
    </source>
</reference>
<keyword evidence="3" id="KW-0813">Transport</keyword>
<evidence type="ECO:0000256" key="3">
    <source>
        <dbReference type="ARBA" id="ARBA00022970"/>
    </source>
</evidence>
<name>A0ABQ5VQL4_9RHOB</name>
<protein>
    <submittedName>
        <fullName evidence="6">ABC transporter permease</fullName>
    </submittedName>
</protein>
<reference evidence="6" key="2">
    <citation type="submission" date="2023-01" db="EMBL/GenBank/DDBJ databases">
        <title>Draft genome sequence of Sulfitobacter pacificus strain NBRC 109915.</title>
        <authorList>
            <person name="Sun Q."/>
            <person name="Mori K."/>
        </authorList>
    </citation>
    <scope>NUCLEOTIDE SEQUENCE</scope>
    <source>
        <strain evidence="6">NBRC 109915</strain>
    </source>
</reference>
<gene>
    <name evidence="6" type="ORF">GCM10007927_39960</name>
</gene>
<sequence>MALRRNFYKTVTVAAAVAASAVLSLPAAATEISGGTVKIGVLNDQSGPYVDLAGPGSVLAAQMAVDDFGGEVLGAPIEILSADHQNKPDVGSSIVRRWFDADGVDAVADVPTSSVALAVQELVRSSNKVFLISGAASETLTGTACSPNSIQTADDTYALTHGTVEAAVSAGAKKWFFITADYSFGHTIENAARTIIEANGGEVVGSVSHPQNTTDFAQYILQAQASGAQAIGLANAGNDTVGTILQAAEFGVVDGGQQLVGMIMFSSDIKSLGLEAAQGLLLTEGFYWGMSPEAQKFSDRFIEQFKLMPTREQATTYATVTHYLKAIQAAGTDDSEAVMAKMKEMPVTYFGQTGTIREDGRFLHDLTLYEVKSPKDSKNEWDFYNKVADIPADVAFKPMSEGGCPFISK</sequence>
<keyword evidence="3" id="KW-0029">Amino-acid transport</keyword>
<feature type="chain" id="PRO_5045357611" evidence="4">
    <location>
        <begin position="30"/>
        <end position="409"/>
    </location>
</feature>
<proteinExistence type="inferred from homology"/>
<evidence type="ECO:0000259" key="5">
    <source>
        <dbReference type="Pfam" id="PF13458"/>
    </source>
</evidence>
<evidence type="ECO:0000256" key="4">
    <source>
        <dbReference type="SAM" id="SignalP"/>
    </source>
</evidence>
<dbReference type="CDD" id="cd06327">
    <property type="entry name" value="PBP1_SBP-like"/>
    <property type="match status" value="1"/>
</dbReference>
<dbReference type="InterPro" id="IPR051010">
    <property type="entry name" value="BCAA_transport"/>
</dbReference>
<dbReference type="PANTHER" id="PTHR30483">
    <property type="entry name" value="LEUCINE-SPECIFIC-BINDING PROTEIN"/>
    <property type="match status" value="1"/>
</dbReference>
<evidence type="ECO:0000313" key="7">
    <source>
        <dbReference type="Proteomes" id="UP001161388"/>
    </source>
</evidence>
<accession>A0ABQ5VQL4</accession>
<dbReference type="InterPro" id="IPR006311">
    <property type="entry name" value="TAT_signal"/>
</dbReference>